<keyword evidence="1" id="KW-0472">Membrane</keyword>
<feature type="transmembrane region" description="Helical" evidence="1">
    <location>
        <begin position="12"/>
        <end position="32"/>
    </location>
</feature>
<keyword evidence="1" id="KW-0812">Transmembrane</keyword>
<organism evidence="2 3">
    <name type="scientific">Microlunatus ginsengisoli</name>
    <dbReference type="NCBI Taxonomy" id="363863"/>
    <lineage>
        <taxon>Bacteria</taxon>
        <taxon>Bacillati</taxon>
        <taxon>Actinomycetota</taxon>
        <taxon>Actinomycetes</taxon>
        <taxon>Propionibacteriales</taxon>
        <taxon>Propionibacteriaceae</taxon>
        <taxon>Microlunatus</taxon>
    </lineage>
</organism>
<keyword evidence="3" id="KW-1185">Reference proteome</keyword>
<evidence type="ECO:0008006" key="4">
    <source>
        <dbReference type="Google" id="ProtNLM"/>
    </source>
</evidence>
<dbReference type="EMBL" id="BAABAB010000007">
    <property type="protein sequence ID" value="GAA3611798.1"/>
    <property type="molecule type" value="Genomic_DNA"/>
</dbReference>
<evidence type="ECO:0000256" key="1">
    <source>
        <dbReference type="SAM" id="Phobius"/>
    </source>
</evidence>
<dbReference type="Proteomes" id="UP001501490">
    <property type="component" value="Unassembled WGS sequence"/>
</dbReference>
<comment type="caution">
    <text evidence="2">The sequence shown here is derived from an EMBL/GenBank/DDBJ whole genome shotgun (WGS) entry which is preliminary data.</text>
</comment>
<reference evidence="3" key="1">
    <citation type="journal article" date="2019" name="Int. J. Syst. Evol. Microbiol.">
        <title>The Global Catalogue of Microorganisms (GCM) 10K type strain sequencing project: providing services to taxonomists for standard genome sequencing and annotation.</title>
        <authorList>
            <consortium name="The Broad Institute Genomics Platform"/>
            <consortium name="The Broad Institute Genome Sequencing Center for Infectious Disease"/>
            <person name="Wu L."/>
            <person name="Ma J."/>
        </authorList>
    </citation>
    <scope>NUCLEOTIDE SEQUENCE [LARGE SCALE GENOMIC DNA]</scope>
    <source>
        <strain evidence="3">JCM 16929</strain>
    </source>
</reference>
<evidence type="ECO:0000313" key="3">
    <source>
        <dbReference type="Proteomes" id="UP001501490"/>
    </source>
</evidence>
<dbReference type="InterPro" id="IPR025329">
    <property type="entry name" value="DUF4235"/>
</dbReference>
<gene>
    <name evidence="2" type="ORF">GCM10022236_11980</name>
</gene>
<dbReference type="Pfam" id="PF14019">
    <property type="entry name" value="DUF4235"/>
    <property type="match status" value="1"/>
</dbReference>
<name>A0ABP6ZKG5_9ACTN</name>
<dbReference type="RefSeq" id="WP_344802367.1">
    <property type="nucleotide sequence ID" value="NZ_BAABAB010000007.1"/>
</dbReference>
<evidence type="ECO:0000313" key="2">
    <source>
        <dbReference type="EMBL" id="GAA3611798.1"/>
    </source>
</evidence>
<feature type="transmembrane region" description="Helical" evidence="1">
    <location>
        <begin position="52"/>
        <end position="71"/>
    </location>
</feature>
<accession>A0ABP6ZKG5</accession>
<protein>
    <recommendedName>
        <fullName evidence="4">DUF4235 domain-containing protein</fullName>
    </recommendedName>
</protein>
<keyword evidence="1" id="KW-1133">Transmembrane helix</keyword>
<proteinExistence type="predicted"/>
<sequence>MGTTDKLMGKVYTGVIGAVTTIVAQRLVTLAWKTITGKEPPSPTNPETSAAAAVTWVVASGIGVGVAQLFAQRFAARHWHNETGLDAPDSTIKVKV</sequence>